<dbReference type="Gene3D" id="3.40.640.10">
    <property type="entry name" value="Type I PLP-dependent aspartate aminotransferase-like (Major domain)"/>
    <property type="match status" value="1"/>
</dbReference>
<dbReference type="InterPro" id="IPR051446">
    <property type="entry name" value="HTH_trans_reg/aminotransferase"/>
</dbReference>
<proteinExistence type="inferred from homology"/>
<evidence type="ECO:0000256" key="3">
    <source>
        <dbReference type="ARBA" id="ARBA00023015"/>
    </source>
</evidence>
<dbReference type="Pfam" id="PF00155">
    <property type="entry name" value="Aminotran_1_2"/>
    <property type="match status" value="1"/>
</dbReference>
<dbReference type="PANTHER" id="PTHR46577:SF2">
    <property type="entry name" value="TRANSCRIPTIONAL REGULATORY PROTEIN"/>
    <property type="match status" value="1"/>
</dbReference>
<gene>
    <name evidence="7" type="ORF">GCM10023149_24600</name>
</gene>
<feature type="domain" description="HTH gntR-type" evidence="6">
    <location>
        <begin position="16"/>
        <end position="84"/>
    </location>
</feature>
<keyword evidence="7" id="KW-0032">Aminotransferase</keyword>
<keyword evidence="8" id="KW-1185">Reference proteome</keyword>
<name>A0ABP8GFQ2_9SPHI</name>
<comment type="caution">
    <text evidence="7">The sequence shown here is derived from an EMBL/GenBank/DDBJ whole genome shotgun (WGS) entry which is preliminary data.</text>
</comment>
<dbReference type="CDD" id="cd07377">
    <property type="entry name" value="WHTH_GntR"/>
    <property type="match status" value="1"/>
</dbReference>
<evidence type="ECO:0000313" key="8">
    <source>
        <dbReference type="Proteomes" id="UP001500582"/>
    </source>
</evidence>
<accession>A0ABP8GFQ2</accession>
<evidence type="ECO:0000256" key="5">
    <source>
        <dbReference type="ARBA" id="ARBA00023163"/>
    </source>
</evidence>
<dbReference type="SUPFAM" id="SSF53383">
    <property type="entry name" value="PLP-dependent transferases"/>
    <property type="match status" value="1"/>
</dbReference>
<dbReference type="InterPro" id="IPR000524">
    <property type="entry name" value="Tscrpt_reg_HTH_GntR"/>
</dbReference>
<evidence type="ECO:0000256" key="1">
    <source>
        <dbReference type="ARBA" id="ARBA00005384"/>
    </source>
</evidence>
<organism evidence="7 8">
    <name type="scientific">Mucilaginibacter gynuensis</name>
    <dbReference type="NCBI Taxonomy" id="1302236"/>
    <lineage>
        <taxon>Bacteria</taxon>
        <taxon>Pseudomonadati</taxon>
        <taxon>Bacteroidota</taxon>
        <taxon>Sphingobacteriia</taxon>
        <taxon>Sphingobacteriales</taxon>
        <taxon>Sphingobacteriaceae</taxon>
        <taxon>Mucilaginibacter</taxon>
    </lineage>
</organism>
<dbReference type="InterPro" id="IPR036388">
    <property type="entry name" value="WH-like_DNA-bd_sf"/>
</dbReference>
<keyword evidence="3" id="KW-0805">Transcription regulation</keyword>
<dbReference type="InterPro" id="IPR015424">
    <property type="entry name" value="PyrdxlP-dep_Trfase"/>
</dbReference>
<keyword evidence="7" id="KW-0808">Transferase</keyword>
<evidence type="ECO:0000313" key="7">
    <source>
        <dbReference type="EMBL" id="GAA4323573.1"/>
    </source>
</evidence>
<dbReference type="GO" id="GO:0008483">
    <property type="term" value="F:transaminase activity"/>
    <property type="evidence" value="ECO:0007669"/>
    <property type="project" value="UniProtKB-KW"/>
</dbReference>
<keyword evidence="4" id="KW-0238">DNA-binding</keyword>
<dbReference type="EMBL" id="BAABFT010000005">
    <property type="protein sequence ID" value="GAA4323573.1"/>
    <property type="molecule type" value="Genomic_DNA"/>
</dbReference>
<dbReference type="InterPro" id="IPR004839">
    <property type="entry name" value="Aminotransferase_I/II_large"/>
</dbReference>
<dbReference type="Gene3D" id="1.10.10.10">
    <property type="entry name" value="Winged helix-like DNA-binding domain superfamily/Winged helix DNA-binding domain"/>
    <property type="match status" value="1"/>
</dbReference>
<dbReference type="PROSITE" id="PS50949">
    <property type="entry name" value="HTH_GNTR"/>
    <property type="match status" value="1"/>
</dbReference>
<comment type="similarity">
    <text evidence="1">In the C-terminal section; belongs to the class-I pyridoxal-phosphate-dependent aminotransferase family.</text>
</comment>
<reference evidence="8" key="1">
    <citation type="journal article" date="2019" name="Int. J. Syst. Evol. Microbiol.">
        <title>The Global Catalogue of Microorganisms (GCM) 10K type strain sequencing project: providing services to taxonomists for standard genome sequencing and annotation.</title>
        <authorList>
            <consortium name="The Broad Institute Genomics Platform"/>
            <consortium name="The Broad Institute Genome Sequencing Center for Infectious Disease"/>
            <person name="Wu L."/>
            <person name="Ma J."/>
        </authorList>
    </citation>
    <scope>NUCLEOTIDE SEQUENCE [LARGE SCALE GENOMIC DNA]</scope>
    <source>
        <strain evidence="8">JCM 17705</strain>
    </source>
</reference>
<sequence>MLPYQSLVLVDRANVLPVYKQISTRLIGLIQDGIIQPGVYFPGTRQMADLMHVNRKTVISAYDELLLREWIEAVPRKGYRVKPQLPGIKPRSFHPKNNFLPAGSPIAKHNYDNIHTPWKRQITNTDIVVNDGFPDPALAPFKDLSNLYRDSIATEKILHLMSLPDEGGLNLLKEAASSFLNETRGLNIGKADMVITRGAQMAIYIAASIMLKPGDNVVVSDPNYIFANEIFAGTGANIITVKVDNEGLDVDELAQIPLTKPVKLLYIVPHHHHPTTVTLSATRRLKLLQLIGQFNFHVIEDDYDYDFHYNNNPILPLASSAHNGNIIYIGSFTKLLAPSMRIGYLIAAPEIVKKAIHLRRLIDLRGDTFMEYILAKMIISGDLSRHINKANKLYAQRCAFTCDMLSRKLSHAVEFTKPNGGMAIWLRFREQYPVNKIRDDAARNGLLLTGMAFHQPGNPNGNGIRFGFASLSEEKIEWAIDILLKILK</sequence>
<evidence type="ECO:0000256" key="2">
    <source>
        <dbReference type="ARBA" id="ARBA00022898"/>
    </source>
</evidence>
<dbReference type="Proteomes" id="UP001500582">
    <property type="component" value="Unassembled WGS sequence"/>
</dbReference>
<dbReference type="SMART" id="SM00345">
    <property type="entry name" value="HTH_GNTR"/>
    <property type="match status" value="1"/>
</dbReference>
<dbReference type="InterPro" id="IPR036390">
    <property type="entry name" value="WH_DNA-bd_sf"/>
</dbReference>
<keyword evidence="2" id="KW-0663">Pyridoxal phosphate</keyword>
<evidence type="ECO:0000259" key="6">
    <source>
        <dbReference type="PROSITE" id="PS50949"/>
    </source>
</evidence>
<dbReference type="PANTHER" id="PTHR46577">
    <property type="entry name" value="HTH-TYPE TRANSCRIPTIONAL REGULATORY PROTEIN GABR"/>
    <property type="match status" value="1"/>
</dbReference>
<protein>
    <submittedName>
        <fullName evidence="7">PLP-dependent aminotransferase family protein</fullName>
    </submittedName>
</protein>
<dbReference type="SUPFAM" id="SSF46785">
    <property type="entry name" value="Winged helix' DNA-binding domain"/>
    <property type="match status" value="1"/>
</dbReference>
<dbReference type="RefSeq" id="WP_345211379.1">
    <property type="nucleotide sequence ID" value="NZ_BAABFT010000005.1"/>
</dbReference>
<keyword evidence="5" id="KW-0804">Transcription</keyword>
<evidence type="ECO:0000256" key="4">
    <source>
        <dbReference type="ARBA" id="ARBA00023125"/>
    </source>
</evidence>
<dbReference type="CDD" id="cd00609">
    <property type="entry name" value="AAT_like"/>
    <property type="match status" value="1"/>
</dbReference>
<dbReference type="Pfam" id="PF00392">
    <property type="entry name" value="GntR"/>
    <property type="match status" value="1"/>
</dbReference>
<dbReference type="InterPro" id="IPR015421">
    <property type="entry name" value="PyrdxlP-dep_Trfase_major"/>
</dbReference>